<evidence type="ECO:0000313" key="2">
    <source>
        <dbReference type="EMBL" id="AAS11234.1"/>
    </source>
</evidence>
<dbReference type="Proteomes" id="UP000008212">
    <property type="component" value="Chromosome"/>
</dbReference>
<accession>Q73PQ5</accession>
<dbReference type="PaxDb" id="243275-TDE_0742"/>
<dbReference type="eggNOG" id="ENOG5031DVR">
    <property type="taxonomic scope" value="Bacteria"/>
</dbReference>
<evidence type="ECO:0000313" key="3">
    <source>
        <dbReference type="Proteomes" id="UP000008212"/>
    </source>
</evidence>
<name>Q73PQ5_TREDE</name>
<sequence>MMIEKYAECSYKSSQQKNAKSCENYLTQLCVSGKIRSLAASQPRSLAASQPRSLAASQPRS</sequence>
<dbReference type="EMBL" id="AE017226">
    <property type="protein sequence ID" value="AAS11234.1"/>
    <property type="molecule type" value="Genomic_DNA"/>
</dbReference>
<feature type="region of interest" description="Disordered" evidence="1">
    <location>
        <begin position="41"/>
        <end position="61"/>
    </location>
</feature>
<reference evidence="2 3" key="1">
    <citation type="journal article" date="2004" name="Proc. Natl. Acad. Sci. U.S.A.">
        <title>Comparison of the genome of the oral pathogen Treponema denticola with other spirochete genomes.</title>
        <authorList>
            <person name="Seshadri R."/>
            <person name="Myers G.S."/>
            <person name="Tettelin H."/>
            <person name="Eisen J.A."/>
            <person name="Heidelberg J.F."/>
            <person name="Dodson R.J."/>
            <person name="Davidsen T.M."/>
            <person name="DeBoy R.T."/>
            <person name="Fouts D.E."/>
            <person name="Haft D.H."/>
            <person name="Selengut J."/>
            <person name="Ren Q."/>
            <person name="Brinkac L.M."/>
            <person name="Madupu R."/>
            <person name="Kolonay J."/>
            <person name="Durkin S.A."/>
            <person name="Daugherty S.C."/>
            <person name="Shetty J."/>
            <person name="Shvartsbeyn A."/>
            <person name="Gebregeorgis E."/>
            <person name="Geer K."/>
            <person name="Tsegaye G."/>
            <person name="Malek J."/>
            <person name="Ayodeji B."/>
            <person name="Shatsman S."/>
            <person name="McLeod M.P."/>
            <person name="Smajs D."/>
            <person name="Howell J.K."/>
            <person name="Pal S."/>
            <person name="Amin A."/>
            <person name="Vashisth P."/>
            <person name="McNeill T.Z."/>
            <person name="Xiang Q."/>
            <person name="Sodergren E."/>
            <person name="Baca E."/>
            <person name="Weinstock G.M."/>
            <person name="Norris S.J."/>
            <person name="Fraser C.M."/>
            <person name="Paulsen I.T."/>
        </authorList>
    </citation>
    <scope>NUCLEOTIDE SEQUENCE [LARGE SCALE GENOMIC DNA]</scope>
    <source>
        <strain evidence="3">ATCC 35405 / DSM 14222 / CIP 103919 / JCM 8153 / KCTC 15104</strain>
    </source>
</reference>
<evidence type="ECO:0000256" key="1">
    <source>
        <dbReference type="SAM" id="MobiDB-lite"/>
    </source>
</evidence>
<gene>
    <name evidence="2" type="ordered locus">TDE_0742</name>
</gene>
<proteinExistence type="predicted"/>
<dbReference type="HOGENOM" id="CLU_191608_0_0_12"/>
<dbReference type="AlphaFoldDB" id="Q73PQ5"/>
<dbReference type="STRING" id="243275.TDE_0742"/>
<keyword evidence="3" id="KW-1185">Reference proteome</keyword>
<dbReference type="KEGG" id="tde:TDE_0742"/>
<protein>
    <submittedName>
        <fullName evidence="2">Uncharacterized protein</fullName>
    </submittedName>
</protein>
<dbReference type="OrthoDB" id="9951326at2"/>
<organism evidence="2 3">
    <name type="scientific">Treponema denticola (strain ATCC 35405 / DSM 14222 / CIP 103919 / JCM 8153 / KCTC 15104)</name>
    <dbReference type="NCBI Taxonomy" id="243275"/>
    <lineage>
        <taxon>Bacteria</taxon>
        <taxon>Pseudomonadati</taxon>
        <taxon>Spirochaetota</taxon>
        <taxon>Spirochaetia</taxon>
        <taxon>Spirochaetales</taxon>
        <taxon>Treponemataceae</taxon>
        <taxon>Treponema</taxon>
    </lineage>
</organism>